<feature type="region of interest" description="Disordered" evidence="6">
    <location>
        <begin position="416"/>
        <end position="439"/>
    </location>
</feature>
<evidence type="ECO:0000256" key="5">
    <source>
        <dbReference type="SAM" id="Coils"/>
    </source>
</evidence>
<dbReference type="PROSITE" id="PS50089">
    <property type="entry name" value="ZF_RING_2"/>
    <property type="match status" value="1"/>
</dbReference>
<dbReference type="AlphaFoldDB" id="A0A0W0F581"/>
<dbReference type="InterPro" id="IPR001841">
    <property type="entry name" value="Znf_RING"/>
</dbReference>
<feature type="domain" description="RING-type" evidence="7">
    <location>
        <begin position="256"/>
        <end position="319"/>
    </location>
</feature>
<dbReference type="InterPro" id="IPR013083">
    <property type="entry name" value="Znf_RING/FYVE/PHD"/>
</dbReference>
<dbReference type="eggNOG" id="KOG2177">
    <property type="taxonomic scope" value="Eukaryota"/>
</dbReference>
<dbReference type="GO" id="GO:0008270">
    <property type="term" value="F:zinc ion binding"/>
    <property type="evidence" value="ECO:0007669"/>
    <property type="project" value="UniProtKB-KW"/>
</dbReference>
<reference evidence="8 9" key="1">
    <citation type="submission" date="2015-12" db="EMBL/GenBank/DDBJ databases">
        <title>Draft genome sequence of Moniliophthora roreri, the causal agent of frosty pod rot of cacao.</title>
        <authorList>
            <person name="Aime M.C."/>
            <person name="Diaz-Valderrama J.R."/>
            <person name="Kijpornyongpan T."/>
            <person name="Phillips-Mora W."/>
        </authorList>
    </citation>
    <scope>NUCLEOTIDE SEQUENCE [LARGE SCALE GENOMIC DNA]</scope>
    <source>
        <strain evidence="8 9">MCA 2952</strain>
    </source>
</reference>
<organism evidence="8 9">
    <name type="scientific">Moniliophthora roreri</name>
    <name type="common">Frosty pod rot fungus</name>
    <name type="synonym">Monilia roreri</name>
    <dbReference type="NCBI Taxonomy" id="221103"/>
    <lineage>
        <taxon>Eukaryota</taxon>
        <taxon>Fungi</taxon>
        <taxon>Dikarya</taxon>
        <taxon>Basidiomycota</taxon>
        <taxon>Agaricomycotina</taxon>
        <taxon>Agaricomycetes</taxon>
        <taxon>Agaricomycetidae</taxon>
        <taxon>Agaricales</taxon>
        <taxon>Marasmiineae</taxon>
        <taxon>Marasmiaceae</taxon>
        <taxon>Moniliophthora</taxon>
    </lineage>
</organism>
<feature type="region of interest" description="Disordered" evidence="6">
    <location>
        <begin position="1"/>
        <end position="66"/>
    </location>
</feature>
<protein>
    <recommendedName>
        <fullName evidence="7">RING-type domain-containing protein</fullName>
    </recommendedName>
</protein>
<feature type="compositionally biased region" description="Basic residues" evidence="6">
    <location>
        <begin position="150"/>
        <end position="159"/>
    </location>
</feature>
<dbReference type="Gene3D" id="1.20.5.340">
    <property type="match status" value="1"/>
</dbReference>
<evidence type="ECO:0000313" key="9">
    <source>
        <dbReference type="Proteomes" id="UP000054988"/>
    </source>
</evidence>
<dbReference type="PROSITE" id="PS00518">
    <property type="entry name" value="ZF_RING_1"/>
    <property type="match status" value="1"/>
</dbReference>
<evidence type="ECO:0000256" key="2">
    <source>
        <dbReference type="ARBA" id="ARBA00022771"/>
    </source>
</evidence>
<dbReference type="Gene3D" id="3.30.40.10">
    <property type="entry name" value="Zinc/RING finger domain, C3HC4 (zinc finger)"/>
    <property type="match status" value="1"/>
</dbReference>
<feature type="region of interest" description="Disordered" evidence="6">
    <location>
        <begin position="105"/>
        <end position="171"/>
    </location>
</feature>
<feature type="compositionally biased region" description="Low complexity" evidence="6">
    <location>
        <begin position="347"/>
        <end position="358"/>
    </location>
</feature>
<evidence type="ECO:0000313" key="8">
    <source>
        <dbReference type="EMBL" id="KTB31478.1"/>
    </source>
</evidence>
<dbReference type="Pfam" id="PF13445">
    <property type="entry name" value="zf-RING_UBOX"/>
    <property type="match status" value="1"/>
</dbReference>
<dbReference type="InterPro" id="IPR027370">
    <property type="entry name" value="Znf-RING_euk"/>
</dbReference>
<dbReference type="Proteomes" id="UP000054988">
    <property type="component" value="Unassembled WGS sequence"/>
</dbReference>
<name>A0A0W0F581_MONRR</name>
<feature type="coiled-coil region" evidence="5">
    <location>
        <begin position="181"/>
        <end position="246"/>
    </location>
</feature>
<evidence type="ECO:0000256" key="3">
    <source>
        <dbReference type="ARBA" id="ARBA00022833"/>
    </source>
</evidence>
<accession>A0A0W0F581</accession>
<feature type="region of interest" description="Disordered" evidence="6">
    <location>
        <begin position="342"/>
        <end position="376"/>
    </location>
</feature>
<keyword evidence="5" id="KW-0175">Coiled coil</keyword>
<gene>
    <name evidence="8" type="ORF">WG66_15952</name>
</gene>
<dbReference type="PANTHER" id="PTHR15315:SF26">
    <property type="entry name" value="E3 UBIQUITIN-PROTEIN LIGASE NRDP1"/>
    <property type="match status" value="1"/>
</dbReference>
<evidence type="ECO:0000259" key="7">
    <source>
        <dbReference type="PROSITE" id="PS50089"/>
    </source>
</evidence>
<feature type="compositionally biased region" description="Low complexity" evidence="6">
    <location>
        <begin position="121"/>
        <end position="140"/>
    </location>
</feature>
<evidence type="ECO:0000256" key="1">
    <source>
        <dbReference type="ARBA" id="ARBA00022723"/>
    </source>
</evidence>
<dbReference type="PANTHER" id="PTHR15315">
    <property type="entry name" value="RING FINGER PROTEIN 41, 151"/>
    <property type="match status" value="1"/>
</dbReference>
<proteinExistence type="predicted"/>
<dbReference type="Pfam" id="PF26609">
    <property type="entry name" value="DUF8191"/>
    <property type="match status" value="1"/>
</dbReference>
<dbReference type="InterPro" id="IPR058504">
    <property type="entry name" value="DUF8191"/>
</dbReference>
<dbReference type="EMBL" id="LATX01002321">
    <property type="protein sequence ID" value="KTB31478.1"/>
    <property type="molecule type" value="Genomic_DNA"/>
</dbReference>
<keyword evidence="3" id="KW-0862">Zinc</keyword>
<comment type="caution">
    <text evidence="8">The sequence shown here is derived from an EMBL/GenBank/DDBJ whole genome shotgun (WGS) entry which is preliminary data.</text>
</comment>
<keyword evidence="1" id="KW-0479">Metal-binding</keyword>
<dbReference type="SUPFAM" id="SSF57850">
    <property type="entry name" value="RING/U-box"/>
    <property type="match status" value="1"/>
</dbReference>
<feature type="compositionally biased region" description="Polar residues" evidence="6">
    <location>
        <begin position="105"/>
        <end position="116"/>
    </location>
</feature>
<evidence type="ECO:0000256" key="4">
    <source>
        <dbReference type="PROSITE-ProRule" id="PRU00175"/>
    </source>
</evidence>
<sequence>MDLPFRLVPKSSTAQAATTSNNSSRRSRTQNLRKTSFNNNDELSSMQIPLRRHKSKSPSRSAASRPVADPFSIALALPQSQSFPAPKRNSNPSMSIITMRSSALSTEELSDQGQKLKTSRSKAVAAAVPSPSSSGLSKPPTNSKKDKGKERHSHTHTHTHAPQSSKDELSEVMGYSGPIAAAEFERMKKEIEELKGTVQEQKKTIKKQNKKIDELKGEVASAKSLKKEQENQIQALSSKVAKNDELLKSIESNLNCQICMEIMNKPFALSPCGHVLCMSCLQDWFRKAPPTLDDMDIDPEDADDPEYLKYRQKSCPCCRAIILKRPAPVFVLKSVVNAVTKHKSDSHSSTSSSQRSNSPLVGEEDPWEGLFPDEHEDDMIDEDDGYLRHYYGHDLYLEDSDSEGLESIMIEVDSDAESVEDNGEGHHHEPEELSDAESLEDPLYVKPSWEPPVGTYTREELRHLPAQKAAMLIRGGTLWMIRALHMDYSHRDGFIVYLYGLDDVGQVPYDTMYRRSAEERQKRNLHRIFLGWNIRGAREGLIEEGGKEFMNQLLDSYTNEPWRFHVDERRGGKLDVHVLVQADDCVDYDTTDTEVYY</sequence>
<evidence type="ECO:0000256" key="6">
    <source>
        <dbReference type="SAM" id="MobiDB-lite"/>
    </source>
</evidence>
<dbReference type="InterPro" id="IPR017907">
    <property type="entry name" value="Znf_RING_CS"/>
</dbReference>
<dbReference type="SMART" id="SM00184">
    <property type="entry name" value="RING"/>
    <property type="match status" value="1"/>
</dbReference>
<feature type="compositionally biased region" description="Polar residues" evidence="6">
    <location>
        <begin position="32"/>
        <end position="47"/>
    </location>
</feature>
<keyword evidence="2 4" id="KW-0863">Zinc-finger</keyword>